<keyword evidence="3" id="KW-1185">Reference proteome</keyword>
<dbReference type="InterPro" id="IPR043502">
    <property type="entry name" value="DNA/RNA_pol_sf"/>
</dbReference>
<organism evidence="2 3">
    <name type="scientific">Nephila pilipes</name>
    <name type="common">Giant wood spider</name>
    <name type="synonym">Nephila maculata</name>
    <dbReference type="NCBI Taxonomy" id="299642"/>
    <lineage>
        <taxon>Eukaryota</taxon>
        <taxon>Metazoa</taxon>
        <taxon>Ecdysozoa</taxon>
        <taxon>Arthropoda</taxon>
        <taxon>Chelicerata</taxon>
        <taxon>Arachnida</taxon>
        <taxon>Araneae</taxon>
        <taxon>Araneomorphae</taxon>
        <taxon>Entelegynae</taxon>
        <taxon>Araneoidea</taxon>
        <taxon>Nephilidae</taxon>
        <taxon>Nephila</taxon>
    </lineage>
</organism>
<evidence type="ECO:0000259" key="1">
    <source>
        <dbReference type="PROSITE" id="PS50878"/>
    </source>
</evidence>
<dbReference type="AlphaFoldDB" id="A0A8X6J0M5"/>
<proteinExistence type="predicted"/>
<dbReference type="SUPFAM" id="SSF56672">
    <property type="entry name" value="DNA/RNA polymerases"/>
    <property type="match status" value="1"/>
</dbReference>
<sequence>MTFGLRNAAQTMYVSIIRDIPCCCAYEDGLLIASTDVGNKRHDLELVFRRLHDHGIVVNPQKCMFGQSELKFLRFFVSSRGISPLLETV</sequence>
<evidence type="ECO:0000313" key="2">
    <source>
        <dbReference type="EMBL" id="GFS66820.1"/>
    </source>
</evidence>
<dbReference type="PROSITE" id="PS50878">
    <property type="entry name" value="RT_POL"/>
    <property type="match status" value="1"/>
</dbReference>
<name>A0A8X6J0M5_NEPPI</name>
<feature type="domain" description="Reverse transcriptase" evidence="1">
    <location>
        <begin position="1"/>
        <end position="77"/>
    </location>
</feature>
<reference evidence="2" key="1">
    <citation type="submission" date="2020-08" db="EMBL/GenBank/DDBJ databases">
        <title>Multicomponent nature underlies the extraordinary mechanical properties of spider dragline silk.</title>
        <authorList>
            <person name="Kono N."/>
            <person name="Nakamura H."/>
            <person name="Mori M."/>
            <person name="Yoshida Y."/>
            <person name="Ohtoshi R."/>
            <person name="Malay A.D."/>
            <person name="Moran D.A.P."/>
            <person name="Tomita M."/>
            <person name="Numata K."/>
            <person name="Arakawa K."/>
        </authorList>
    </citation>
    <scope>NUCLEOTIDE SEQUENCE</scope>
</reference>
<gene>
    <name evidence="2" type="primary">pol_553</name>
    <name evidence="2" type="ORF">NPIL_702521</name>
</gene>
<dbReference type="OrthoDB" id="6538174at2759"/>
<dbReference type="GO" id="GO:0071897">
    <property type="term" value="P:DNA biosynthetic process"/>
    <property type="evidence" value="ECO:0007669"/>
    <property type="project" value="UniProtKB-ARBA"/>
</dbReference>
<dbReference type="Gene3D" id="3.30.70.270">
    <property type="match status" value="1"/>
</dbReference>
<comment type="caution">
    <text evidence="2">The sequence shown here is derived from an EMBL/GenBank/DDBJ whole genome shotgun (WGS) entry which is preliminary data.</text>
</comment>
<evidence type="ECO:0000313" key="3">
    <source>
        <dbReference type="Proteomes" id="UP000887013"/>
    </source>
</evidence>
<dbReference type="InterPro" id="IPR043128">
    <property type="entry name" value="Rev_trsase/Diguanyl_cyclase"/>
</dbReference>
<dbReference type="InterPro" id="IPR000477">
    <property type="entry name" value="RT_dom"/>
</dbReference>
<dbReference type="Proteomes" id="UP000887013">
    <property type="component" value="Unassembled WGS sequence"/>
</dbReference>
<dbReference type="EMBL" id="BMAW01048584">
    <property type="protein sequence ID" value="GFS66820.1"/>
    <property type="molecule type" value="Genomic_DNA"/>
</dbReference>
<protein>
    <submittedName>
        <fullName evidence="2">Retrovirus-related Pol polyprotein from transposon opus</fullName>
    </submittedName>
</protein>
<accession>A0A8X6J0M5</accession>